<reference evidence="1" key="1">
    <citation type="journal article" date="2012" name="Nature">
        <title>The oyster genome reveals stress adaptation and complexity of shell formation.</title>
        <authorList>
            <person name="Zhang G."/>
            <person name="Fang X."/>
            <person name="Guo X."/>
            <person name="Li L."/>
            <person name="Luo R."/>
            <person name="Xu F."/>
            <person name="Yang P."/>
            <person name="Zhang L."/>
            <person name="Wang X."/>
            <person name="Qi H."/>
            <person name="Xiong Z."/>
            <person name="Que H."/>
            <person name="Xie Y."/>
            <person name="Holland P.W."/>
            <person name="Paps J."/>
            <person name="Zhu Y."/>
            <person name="Wu F."/>
            <person name="Chen Y."/>
            <person name="Wang J."/>
            <person name="Peng C."/>
            <person name="Meng J."/>
            <person name="Yang L."/>
            <person name="Liu J."/>
            <person name="Wen B."/>
            <person name="Zhang N."/>
            <person name="Huang Z."/>
            <person name="Zhu Q."/>
            <person name="Feng Y."/>
            <person name="Mount A."/>
            <person name="Hedgecock D."/>
            <person name="Xu Z."/>
            <person name="Liu Y."/>
            <person name="Domazet-Loso T."/>
            <person name="Du Y."/>
            <person name="Sun X."/>
            <person name="Zhang S."/>
            <person name="Liu B."/>
            <person name="Cheng P."/>
            <person name="Jiang X."/>
            <person name="Li J."/>
            <person name="Fan D."/>
            <person name="Wang W."/>
            <person name="Fu W."/>
            <person name="Wang T."/>
            <person name="Wang B."/>
            <person name="Zhang J."/>
            <person name="Peng Z."/>
            <person name="Li Y."/>
            <person name="Li N."/>
            <person name="Wang J."/>
            <person name="Chen M."/>
            <person name="He Y."/>
            <person name="Tan F."/>
            <person name="Song X."/>
            <person name="Zheng Q."/>
            <person name="Huang R."/>
            <person name="Yang H."/>
            <person name="Du X."/>
            <person name="Chen L."/>
            <person name="Yang M."/>
            <person name="Gaffney P.M."/>
            <person name="Wang S."/>
            <person name="Luo L."/>
            <person name="She Z."/>
            <person name="Ming Y."/>
            <person name="Huang W."/>
            <person name="Zhang S."/>
            <person name="Huang B."/>
            <person name="Zhang Y."/>
            <person name="Qu T."/>
            <person name="Ni P."/>
            <person name="Miao G."/>
            <person name="Wang J."/>
            <person name="Wang Q."/>
            <person name="Steinberg C.E."/>
            <person name="Wang H."/>
            <person name="Li N."/>
            <person name="Qian L."/>
            <person name="Zhang G."/>
            <person name="Li Y."/>
            <person name="Yang H."/>
            <person name="Liu X."/>
            <person name="Wang J."/>
            <person name="Yin Y."/>
            <person name="Wang J."/>
        </authorList>
    </citation>
    <scope>NUCLEOTIDE SEQUENCE [LARGE SCALE GENOMIC DNA]</scope>
    <source>
        <strain evidence="1">05x7-T-G4-1.051#20</strain>
    </source>
</reference>
<gene>
    <name evidence="1" type="ORF">CGI_10000406</name>
</gene>
<evidence type="ECO:0000313" key="1">
    <source>
        <dbReference type="EMBL" id="EKC17649.1"/>
    </source>
</evidence>
<dbReference type="EMBL" id="JH822355">
    <property type="protein sequence ID" value="EKC17649.1"/>
    <property type="molecule type" value="Genomic_DNA"/>
</dbReference>
<dbReference type="InParanoid" id="K1PFN9"/>
<sequence>MDDRHLIEDVFNRFRFVFRHFRFTQEEFKQIELFINDPNNLLEKLDINPGSTETQRKLQQRLASNNCWEGISLLVLGVHAGPPCTLDAACSPIDNLSVGNLLKNISITELKRFGVDLAVCLLKSGASYEDIEQKMKEPVIHVGLKVALDTGVSKFTSLWGKCIKLHF</sequence>
<dbReference type="AlphaFoldDB" id="K1PFN9"/>
<name>K1PFN9_MAGGI</name>
<accession>K1PFN9</accession>
<proteinExistence type="predicted"/>
<organism evidence="1">
    <name type="scientific">Magallana gigas</name>
    <name type="common">Pacific oyster</name>
    <name type="synonym">Crassostrea gigas</name>
    <dbReference type="NCBI Taxonomy" id="29159"/>
    <lineage>
        <taxon>Eukaryota</taxon>
        <taxon>Metazoa</taxon>
        <taxon>Spiralia</taxon>
        <taxon>Lophotrochozoa</taxon>
        <taxon>Mollusca</taxon>
        <taxon>Bivalvia</taxon>
        <taxon>Autobranchia</taxon>
        <taxon>Pteriomorphia</taxon>
        <taxon>Ostreida</taxon>
        <taxon>Ostreoidea</taxon>
        <taxon>Ostreidae</taxon>
        <taxon>Magallana</taxon>
    </lineage>
</organism>
<dbReference type="HOGENOM" id="CLU_1596113_0_0_1"/>
<protein>
    <submittedName>
        <fullName evidence="1">Uncharacterized protein</fullName>
    </submittedName>
</protein>